<sequence length="101" mass="11865">MDLESEQYACRDFDVIKNVYPPNCTVQNHLYQANFIFEQDYEFEKKLDLPVECGVHNPPVSFIILNYFLNNYGVYAKRYINLIHPRTYMAPNSSMSNGIMV</sequence>
<comment type="caution">
    <text evidence="1">The sequence shown here is derived from an EMBL/GenBank/DDBJ whole genome shotgun (WGS) entry which is preliminary data.</text>
</comment>
<organism evidence="1 2">
    <name type="scientific">Algoriphagus yeomjeoni</name>
    <dbReference type="NCBI Taxonomy" id="291403"/>
    <lineage>
        <taxon>Bacteria</taxon>
        <taxon>Pseudomonadati</taxon>
        <taxon>Bacteroidota</taxon>
        <taxon>Cytophagia</taxon>
        <taxon>Cytophagales</taxon>
        <taxon>Cyclobacteriaceae</taxon>
        <taxon>Algoriphagus</taxon>
    </lineage>
</organism>
<protein>
    <submittedName>
        <fullName evidence="1">Uncharacterized protein</fullName>
    </submittedName>
</protein>
<name>A0A327PL17_9BACT</name>
<accession>A0A327PL17</accession>
<gene>
    <name evidence="1" type="ORF">LV83_01179</name>
</gene>
<dbReference type="AlphaFoldDB" id="A0A327PL17"/>
<proteinExistence type="predicted"/>
<dbReference type="EMBL" id="QLLK01000003">
    <property type="protein sequence ID" value="RAI91954.1"/>
    <property type="molecule type" value="Genomic_DNA"/>
</dbReference>
<keyword evidence="2" id="KW-1185">Reference proteome</keyword>
<evidence type="ECO:0000313" key="2">
    <source>
        <dbReference type="Proteomes" id="UP000249610"/>
    </source>
</evidence>
<evidence type="ECO:0000313" key="1">
    <source>
        <dbReference type="EMBL" id="RAI91954.1"/>
    </source>
</evidence>
<dbReference type="Proteomes" id="UP000249610">
    <property type="component" value="Unassembled WGS sequence"/>
</dbReference>
<reference evidence="1 2" key="1">
    <citation type="submission" date="2018-06" db="EMBL/GenBank/DDBJ databases">
        <title>Genomic Encyclopedia of Archaeal and Bacterial Type Strains, Phase II (KMG-II): from individual species to whole genera.</title>
        <authorList>
            <person name="Goeker M."/>
        </authorList>
    </citation>
    <scope>NUCLEOTIDE SEQUENCE [LARGE SCALE GENOMIC DNA]</scope>
    <source>
        <strain evidence="1 2">DSM 23446</strain>
    </source>
</reference>